<protein>
    <recommendedName>
        <fullName evidence="4">Homing endonuclease LAGLIDADG domain-containing protein</fullName>
    </recommendedName>
</protein>
<sequence length="266" mass="29879">MFLAEKDMAAKLRAVKTFRSVLKVHLDSTRYTDCRKIFSVGTKVCFLNLLVSVLVLRSLIATTKTPVRSTIKPSVTQNDSRTPTVLASSPKGLVPDVGKPLLSKPPSTWVDVRLVNKRGFYLIMFENGTIAGSWKRFLTTRYGLFRIQSHGTGIVKLKSLTTMKYIAIGNLGQIYSTANSSNEDTLLKHAQEENHFYSFSSYLYPTTQNHSNRKWLLAIGSKGRIRNASRVSPLHKSHQFQISNIRENSGKSDVKALVHLVEHRGK</sequence>
<dbReference type="InterPro" id="IPR002209">
    <property type="entry name" value="Fibroblast_GF_fam"/>
</dbReference>
<comment type="caution">
    <text evidence="2">The sequence shown here is derived from an EMBL/GenBank/DDBJ whole genome shotgun (WGS) entry which is preliminary data.</text>
</comment>
<accession>A0AAU9X0A4</accession>
<evidence type="ECO:0000256" key="1">
    <source>
        <dbReference type="ARBA" id="ARBA00007936"/>
    </source>
</evidence>
<dbReference type="Pfam" id="PF00167">
    <property type="entry name" value="FGF"/>
    <property type="match status" value="1"/>
</dbReference>
<dbReference type="CDD" id="cd00058">
    <property type="entry name" value="beta-trefoil_FGF"/>
    <property type="match status" value="1"/>
</dbReference>
<proteinExistence type="inferred from homology"/>
<dbReference type="GO" id="GO:0008083">
    <property type="term" value="F:growth factor activity"/>
    <property type="evidence" value="ECO:0007669"/>
    <property type="project" value="InterPro"/>
</dbReference>
<dbReference type="EMBL" id="CALNXJ010000026">
    <property type="protein sequence ID" value="CAH3132222.1"/>
    <property type="molecule type" value="Genomic_DNA"/>
</dbReference>
<dbReference type="PANTHER" id="PTHR11486">
    <property type="entry name" value="FIBROBLAST GROWTH FACTOR"/>
    <property type="match status" value="1"/>
</dbReference>
<dbReference type="InterPro" id="IPR008996">
    <property type="entry name" value="IL1/FGF"/>
</dbReference>
<comment type="similarity">
    <text evidence="1">Belongs to the heparin-binding growth factors family.</text>
</comment>
<evidence type="ECO:0008006" key="4">
    <source>
        <dbReference type="Google" id="ProtNLM"/>
    </source>
</evidence>
<reference evidence="2 3" key="1">
    <citation type="submission" date="2022-05" db="EMBL/GenBank/DDBJ databases">
        <authorList>
            <consortium name="Genoscope - CEA"/>
            <person name="William W."/>
        </authorList>
    </citation>
    <scope>NUCLEOTIDE SEQUENCE [LARGE SCALE GENOMIC DNA]</scope>
</reference>
<name>A0AAU9X0A4_9CNID</name>
<keyword evidence="3" id="KW-1185">Reference proteome</keyword>
<dbReference type="InterPro" id="IPR056378">
    <property type="entry name" value="Let-756-like_FGF"/>
</dbReference>
<organism evidence="2 3">
    <name type="scientific">Pocillopora meandrina</name>
    <dbReference type="NCBI Taxonomy" id="46732"/>
    <lineage>
        <taxon>Eukaryota</taxon>
        <taxon>Metazoa</taxon>
        <taxon>Cnidaria</taxon>
        <taxon>Anthozoa</taxon>
        <taxon>Hexacorallia</taxon>
        <taxon>Scleractinia</taxon>
        <taxon>Astrocoeniina</taxon>
        <taxon>Pocilloporidae</taxon>
        <taxon>Pocillopora</taxon>
    </lineage>
</organism>
<dbReference type="AlphaFoldDB" id="A0AAU9X0A4"/>
<gene>
    <name evidence="2" type="ORF">PMEA_00014571</name>
</gene>
<evidence type="ECO:0000313" key="2">
    <source>
        <dbReference type="EMBL" id="CAH3132222.1"/>
    </source>
</evidence>
<dbReference type="SMART" id="SM00442">
    <property type="entry name" value="FGF"/>
    <property type="match status" value="1"/>
</dbReference>
<dbReference type="SUPFAM" id="SSF50353">
    <property type="entry name" value="Cytokine"/>
    <property type="match status" value="1"/>
</dbReference>
<dbReference type="Proteomes" id="UP001159428">
    <property type="component" value="Unassembled WGS sequence"/>
</dbReference>
<dbReference type="Gene3D" id="2.80.10.50">
    <property type="match status" value="1"/>
</dbReference>
<evidence type="ECO:0000313" key="3">
    <source>
        <dbReference type="Proteomes" id="UP001159428"/>
    </source>
</evidence>